<sequence>MKPGETIPRNSLLWLLVAQILVILPHLQHLPLWIIALWLGCAWWRLQIYRMRALYPRSWVKAVLMLGTAFAVYLSRGSLVGLEAGAVLMIAAFILKTVEMRSRRDALVVIFLGFFAVVTGYLFDDGMLAAVYSLLPVTALLAAMIGLHQSTTVTRPWVGLRLAGSLLLQALPLMLVLFALFPRSGPLWGVPQPSDRARSGLAESIAPGDIAELSQSGALAFRVTFDGEIPPRDQLYWRAITFEHFDGQRWSRSSNARRPQEPAWEPRGEPVAYSVVMQPSGQPWLFTLDTPRVEPGEARMMADFHVERTRPVNSPLLYHMVSWPQALREPADAPDSLREALQLPARGNARTRAWALDLRRQEPEPEQLVQRLLRHFNEQPYVYTLKPPRAGADSIDDFLFDSRAGFCAHYAGAMTFTLRAAGIPARVVGGYQGGEVNPVGGHLSVHQFDAHAWVEYWLPGRGWIRVDPTFQVAPERIQFGLEQALEAEQDFLEGQPLSLLRYREIGWLNDWRLRWDHVNYGWQRWVLGYQGEQQKQLLQRWLGDLRWLGLLTAALLTVMILVLALLILRPWQRQTDAVQRLQQRYERLLARQGVFRQKGEGPRDFAYRAAKALPYQSEQIERFAEVYERLKYAPGDYSVNELKLALRKLKRRLPWRRVAVEPDLQG</sequence>
<dbReference type="InterPro" id="IPR021878">
    <property type="entry name" value="TgpA_N"/>
</dbReference>
<dbReference type="InterPro" id="IPR002931">
    <property type="entry name" value="Transglutaminase-like"/>
</dbReference>
<dbReference type="RefSeq" id="WP_386361813.1">
    <property type="nucleotide sequence ID" value="NZ_JBHRXZ010000012.1"/>
</dbReference>
<name>A0ABV7T392_9GAMM</name>
<protein>
    <submittedName>
        <fullName evidence="3">DUF3488 and DUF4129 domain-containing transglutaminase family protein</fullName>
    </submittedName>
</protein>
<gene>
    <name evidence="3" type="ORF">ACFOMF_04395</name>
</gene>
<organism evidence="3 4">
    <name type="scientific">Stutzerimonas tarimensis</name>
    <dbReference type="NCBI Taxonomy" id="1507735"/>
    <lineage>
        <taxon>Bacteria</taxon>
        <taxon>Pseudomonadati</taxon>
        <taxon>Pseudomonadota</taxon>
        <taxon>Gammaproteobacteria</taxon>
        <taxon>Pseudomonadales</taxon>
        <taxon>Pseudomonadaceae</taxon>
        <taxon>Stutzerimonas</taxon>
    </lineage>
</organism>
<feature type="transmembrane region" description="Helical" evidence="1">
    <location>
        <begin position="159"/>
        <end position="181"/>
    </location>
</feature>
<comment type="caution">
    <text evidence="3">The sequence shown here is derived from an EMBL/GenBank/DDBJ whole genome shotgun (WGS) entry which is preliminary data.</text>
</comment>
<evidence type="ECO:0000313" key="4">
    <source>
        <dbReference type="Proteomes" id="UP001595630"/>
    </source>
</evidence>
<dbReference type="Proteomes" id="UP001595630">
    <property type="component" value="Unassembled WGS sequence"/>
</dbReference>
<feature type="transmembrane region" description="Helical" evidence="1">
    <location>
        <begin position="547"/>
        <end position="568"/>
    </location>
</feature>
<dbReference type="SUPFAM" id="SSF54001">
    <property type="entry name" value="Cysteine proteinases"/>
    <property type="match status" value="1"/>
</dbReference>
<dbReference type="InterPro" id="IPR025403">
    <property type="entry name" value="TgpA-like_C"/>
</dbReference>
<keyword evidence="1" id="KW-0472">Membrane</keyword>
<dbReference type="InterPro" id="IPR038765">
    <property type="entry name" value="Papain-like_cys_pep_sf"/>
</dbReference>
<proteinExistence type="predicted"/>
<dbReference type="PANTHER" id="PTHR42736:SF1">
    <property type="entry name" value="PROTEIN-GLUTAMINE GAMMA-GLUTAMYLTRANSFERASE"/>
    <property type="match status" value="1"/>
</dbReference>
<reference evidence="4" key="1">
    <citation type="journal article" date="2019" name="Int. J. Syst. Evol. Microbiol.">
        <title>The Global Catalogue of Microorganisms (GCM) 10K type strain sequencing project: providing services to taxonomists for standard genome sequencing and annotation.</title>
        <authorList>
            <consortium name="The Broad Institute Genomics Platform"/>
            <consortium name="The Broad Institute Genome Sequencing Center for Infectious Disease"/>
            <person name="Wu L."/>
            <person name="Ma J."/>
        </authorList>
    </citation>
    <scope>NUCLEOTIDE SEQUENCE [LARGE SCALE GENOMIC DNA]</scope>
    <source>
        <strain evidence="4">KCTC 42447</strain>
    </source>
</reference>
<accession>A0ABV7T392</accession>
<dbReference type="PANTHER" id="PTHR42736">
    <property type="entry name" value="PROTEIN-GLUTAMINE GAMMA-GLUTAMYLTRANSFERASE"/>
    <property type="match status" value="1"/>
</dbReference>
<dbReference type="InterPro" id="IPR052901">
    <property type="entry name" value="Bact_TGase-like"/>
</dbReference>
<feature type="domain" description="Transglutaminase-like" evidence="2">
    <location>
        <begin position="399"/>
        <end position="470"/>
    </location>
</feature>
<dbReference type="Gene3D" id="3.10.620.30">
    <property type="match status" value="1"/>
</dbReference>
<evidence type="ECO:0000313" key="3">
    <source>
        <dbReference type="EMBL" id="MFC3607022.1"/>
    </source>
</evidence>
<evidence type="ECO:0000259" key="2">
    <source>
        <dbReference type="SMART" id="SM00460"/>
    </source>
</evidence>
<feature type="transmembrane region" description="Helical" evidence="1">
    <location>
        <begin position="129"/>
        <end position="147"/>
    </location>
</feature>
<feature type="transmembrane region" description="Helical" evidence="1">
    <location>
        <begin position="7"/>
        <end position="24"/>
    </location>
</feature>
<keyword evidence="1" id="KW-1133">Transmembrane helix</keyword>
<dbReference type="SMART" id="SM00460">
    <property type="entry name" value="TGc"/>
    <property type="match status" value="1"/>
</dbReference>
<dbReference type="EMBL" id="JBHRXZ010000012">
    <property type="protein sequence ID" value="MFC3607022.1"/>
    <property type="molecule type" value="Genomic_DNA"/>
</dbReference>
<keyword evidence="1" id="KW-0812">Transmembrane</keyword>
<keyword evidence="4" id="KW-1185">Reference proteome</keyword>
<dbReference type="Pfam" id="PF13559">
    <property type="entry name" value="DUF4129"/>
    <property type="match status" value="1"/>
</dbReference>
<feature type="transmembrane region" description="Helical" evidence="1">
    <location>
        <begin position="80"/>
        <end position="98"/>
    </location>
</feature>
<dbReference type="Pfam" id="PF01841">
    <property type="entry name" value="Transglut_core"/>
    <property type="match status" value="1"/>
</dbReference>
<evidence type="ECO:0000256" key="1">
    <source>
        <dbReference type="SAM" id="Phobius"/>
    </source>
</evidence>
<dbReference type="Pfam" id="PF11992">
    <property type="entry name" value="TgpA_N"/>
    <property type="match status" value="1"/>
</dbReference>
<feature type="transmembrane region" description="Helical" evidence="1">
    <location>
        <begin position="105"/>
        <end position="123"/>
    </location>
</feature>